<keyword evidence="5" id="KW-0808">Transferase</keyword>
<evidence type="ECO:0000256" key="9">
    <source>
        <dbReference type="SAM" id="Phobius"/>
    </source>
</evidence>
<dbReference type="GO" id="GO:0000155">
    <property type="term" value="F:phosphorelay sensor kinase activity"/>
    <property type="evidence" value="ECO:0007669"/>
    <property type="project" value="InterPro"/>
</dbReference>
<evidence type="ECO:0000256" key="6">
    <source>
        <dbReference type="ARBA" id="ARBA00022777"/>
    </source>
</evidence>
<sequence length="475" mass="53584">MRLWLVVALIAVTISPLFIMRLVALNNIEVQLRTRRGNELSNYALILSNQIVRSNYLKGENKEIVHADMNQSASMYNGRILIIDKQYNIVKDTYSTLDGLTSISQETVQAMNGESIKKYNKEDGMLELAVPITTEDKKEVLGVILFYSSVLDIQKTCDSIGRSFNGITTALVGLCILLSLIIANLFTKPLKRVANSIDRMAEGHFDEEIHLRGFSEIRLISDSFNTMLGKMQKVENSRQEFVSNVSHELKTPITSIKVLADSLNMQENVPNEVYKEFMQDIVVEIDRENQIINDLLALVKMDKSVAELNISAVNVNDMLEMILKRLRPIAAKRNIELVFESFRQVTAECDEVKLNLAFTNLVENGIKYNVAGGWVKVSLDADHKYFYVKVTDSGIGIPKEYQDQIFERFYRVDKARSRETGGTGLGLAITKNIILMHNGAIKVLSKEDEGSTFVVRIPLRHIQEGLNGGVKNEKK</sequence>
<dbReference type="GO" id="GO:0005886">
    <property type="term" value="C:plasma membrane"/>
    <property type="evidence" value="ECO:0007669"/>
    <property type="project" value="TreeGrafter"/>
</dbReference>
<proteinExistence type="predicted"/>
<evidence type="ECO:0000256" key="4">
    <source>
        <dbReference type="ARBA" id="ARBA00022553"/>
    </source>
</evidence>
<accession>A0A4R2LEE0</accession>
<keyword evidence="13" id="KW-1185">Reference proteome</keyword>
<dbReference type="InterPro" id="IPR005467">
    <property type="entry name" value="His_kinase_dom"/>
</dbReference>
<dbReference type="InterPro" id="IPR036097">
    <property type="entry name" value="HisK_dim/P_sf"/>
</dbReference>
<dbReference type="CDD" id="cd06225">
    <property type="entry name" value="HAMP"/>
    <property type="match status" value="1"/>
</dbReference>
<dbReference type="EC" id="2.7.13.3" evidence="3"/>
<dbReference type="EMBL" id="SLXA01000002">
    <property type="protein sequence ID" value="TCO85829.1"/>
    <property type="molecule type" value="Genomic_DNA"/>
</dbReference>
<dbReference type="Pfam" id="PF00512">
    <property type="entry name" value="HisKA"/>
    <property type="match status" value="1"/>
</dbReference>
<organism evidence="12 13">
    <name type="scientific">Frisingicoccus caecimuris</name>
    <dbReference type="NCBI Taxonomy" id="1796636"/>
    <lineage>
        <taxon>Bacteria</taxon>
        <taxon>Bacillati</taxon>
        <taxon>Bacillota</taxon>
        <taxon>Clostridia</taxon>
        <taxon>Lachnospirales</taxon>
        <taxon>Lachnospiraceae</taxon>
        <taxon>Frisingicoccus</taxon>
    </lineage>
</organism>
<dbReference type="InterPro" id="IPR004358">
    <property type="entry name" value="Sig_transdc_His_kin-like_C"/>
</dbReference>
<dbReference type="CDD" id="cd00082">
    <property type="entry name" value="HisKA"/>
    <property type="match status" value="1"/>
</dbReference>
<comment type="catalytic activity">
    <reaction evidence="1">
        <text>ATP + protein L-histidine = ADP + protein N-phospho-L-histidine.</text>
        <dbReference type="EC" id="2.7.13.3"/>
    </reaction>
</comment>
<dbReference type="InterPro" id="IPR036890">
    <property type="entry name" value="HATPase_C_sf"/>
</dbReference>
<dbReference type="InterPro" id="IPR003660">
    <property type="entry name" value="HAMP_dom"/>
</dbReference>
<dbReference type="SUPFAM" id="SSF55874">
    <property type="entry name" value="ATPase domain of HSP90 chaperone/DNA topoisomerase II/histidine kinase"/>
    <property type="match status" value="1"/>
</dbReference>
<evidence type="ECO:0000259" key="11">
    <source>
        <dbReference type="PROSITE" id="PS50885"/>
    </source>
</evidence>
<evidence type="ECO:0000313" key="12">
    <source>
        <dbReference type="EMBL" id="TCO85829.1"/>
    </source>
</evidence>
<dbReference type="Proteomes" id="UP000295711">
    <property type="component" value="Unassembled WGS sequence"/>
</dbReference>
<evidence type="ECO:0000313" key="13">
    <source>
        <dbReference type="Proteomes" id="UP000295711"/>
    </source>
</evidence>
<gene>
    <name evidence="12" type="ORF">EV212_102144</name>
</gene>
<protein>
    <recommendedName>
        <fullName evidence="3">histidine kinase</fullName>
        <ecNumber evidence="3">2.7.13.3</ecNumber>
    </recommendedName>
</protein>
<feature type="transmembrane region" description="Helical" evidence="9">
    <location>
        <begin position="164"/>
        <end position="186"/>
    </location>
</feature>
<dbReference type="PROSITE" id="PS50885">
    <property type="entry name" value="HAMP"/>
    <property type="match status" value="1"/>
</dbReference>
<dbReference type="PANTHER" id="PTHR45453:SF1">
    <property type="entry name" value="PHOSPHATE REGULON SENSOR PROTEIN PHOR"/>
    <property type="match status" value="1"/>
</dbReference>
<dbReference type="Gene3D" id="3.30.565.10">
    <property type="entry name" value="Histidine kinase-like ATPase, C-terminal domain"/>
    <property type="match status" value="1"/>
</dbReference>
<dbReference type="RefSeq" id="WP_243115439.1">
    <property type="nucleotide sequence ID" value="NZ_JANKAQ010000001.1"/>
</dbReference>
<feature type="domain" description="HAMP" evidence="11">
    <location>
        <begin position="184"/>
        <end position="236"/>
    </location>
</feature>
<reference evidence="12 13" key="1">
    <citation type="submission" date="2019-03" db="EMBL/GenBank/DDBJ databases">
        <title>Genomic Encyclopedia of Type Strains, Phase IV (KMG-IV): sequencing the most valuable type-strain genomes for metagenomic binning, comparative biology and taxonomic classification.</title>
        <authorList>
            <person name="Goeker M."/>
        </authorList>
    </citation>
    <scope>NUCLEOTIDE SEQUENCE [LARGE SCALE GENOMIC DNA]</scope>
    <source>
        <strain evidence="12 13">DSM 28559</strain>
    </source>
</reference>
<comment type="subcellular location">
    <subcellularLocation>
        <location evidence="2">Membrane</location>
    </subcellularLocation>
</comment>
<keyword evidence="9" id="KW-1133">Transmembrane helix</keyword>
<dbReference type="InterPro" id="IPR003661">
    <property type="entry name" value="HisK_dim/P_dom"/>
</dbReference>
<keyword evidence="6 12" id="KW-0418">Kinase</keyword>
<keyword evidence="7" id="KW-0902">Two-component regulatory system</keyword>
<keyword evidence="8 9" id="KW-0472">Membrane</keyword>
<evidence type="ECO:0000256" key="1">
    <source>
        <dbReference type="ARBA" id="ARBA00000085"/>
    </source>
</evidence>
<dbReference type="GO" id="GO:0016036">
    <property type="term" value="P:cellular response to phosphate starvation"/>
    <property type="evidence" value="ECO:0007669"/>
    <property type="project" value="TreeGrafter"/>
</dbReference>
<dbReference type="CDD" id="cd00075">
    <property type="entry name" value="HATPase"/>
    <property type="match status" value="1"/>
</dbReference>
<keyword evidence="9" id="KW-0812">Transmembrane</keyword>
<dbReference type="FunFam" id="1.10.287.130:FF:000001">
    <property type="entry name" value="Two-component sensor histidine kinase"/>
    <property type="match status" value="1"/>
</dbReference>
<dbReference type="SUPFAM" id="SSF158472">
    <property type="entry name" value="HAMP domain-like"/>
    <property type="match status" value="1"/>
</dbReference>
<evidence type="ECO:0000256" key="8">
    <source>
        <dbReference type="ARBA" id="ARBA00023136"/>
    </source>
</evidence>
<evidence type="ECO:0000256" key="2">
    <source>
        <dbReference type="ARBA" id="ARBA00004370"/>
    </source>
</evidence>
<dbReference type="GO" id="GO:0004721">
    <property type="term" value="F:phosphoprotein phosphatase activity"/>
    <property type="evidence" value="ECO:0007669"/>
    <property type="project" value="TreeGrafter"/>
</dbReference>
<comment type="caution">
    <text evidence="12">The sequence shown here is derived from an EMBL/GenBank/DDBJ whole genome shotgun (WGS) entry which is preliminary data.</text>
</comment>
<evidence type="ECO:0000256" key="3">
    <source>
        <dbReference type="ARBA" id="ARBA00012438"/>
    </source>
</evidence>
<keyword evidence="4" id="KW-0597">Phosphoprotein</keyword>
<name>A0A4R2LEE0_9FIRM</name>
<evidence type="ECO:0000259" key="10">
    <source>
        <dbReference type="PROSITE" id="PS50109"/>
    </source>
</evidence>
<dbReference type="PANTHER" id="PTHR45453">
    <property type="entry name" value="PHOSPHATE REGULON SENSOR PROTEIN PHOR"/>
    <property type="match status" value="1"/>
</dbReference>
<dbReference type="Pfam" id="PF00672">
    <property type="entry name" value="HAMP"/>
    <property type="match status" value="1"/>
</dbReference>
<dbReference type="Gene3D" id="1.10.287.130">
    <property type="match status" value="1"/>
</dbReference>
<dbReference type="Gene3D" id="6.10.340.10">
    <property type="match status" value="1"/>
</dbReference>
<dbReference type="InterPro" id="IPR050351">
    <property type="entry name" value="BphY/WalK/GraS-like"/>
</dbReference>
<dbReference type="PROSITE" id="PS50109">
    <property type="entry name" value="HIS_KIN"/>
    <property type="match status" value="1"/>
</dbReference>
<dbReference type="SUPFAM" id="SSF47384">
    <property type="entry name" value="Homodimeric domain of signal transducing histidine kinase"/>
    <property type="match status" value="1"/>
</dbReference>
<feature type="domain" description="Histidine kinase" evidence="10">
    <location>
        <begin position="244"/>
        <end position="461"/>
    </location>
</feature>
<dbReference type="Pfam" id="PF02518">
    <property type="entry name" value="HATPase_c"/>
    <property type="match status" value="1"/>
</dbReference>
<dbReference type="SMART" id="SM00387">
    <property type="entry name" value="HATPase_c"/>
    <property type="match status" value="1"/>
</dbReference>
<dbReference type="SMART" id="SM00388">
    <property type="entry name" value="HisKA"/>
    <property type="match status" value="1"/>
</dbReference>
<dbReference type="AlphaFoldDB" id="A0A4R2LEE0"/>
<evidence type="ECO:0000256" key="5">
    <source>
        <dbReference type="ARBA" id="ARBA00022679"/>
    </source>
</evidence>
<dbReference type="FunFam" id="3.30.565.10:FF:000006">
    <property type="entry name" value="Sensor histidine kinase WalK"/>
    <property type="match status" value="1"/>
</dbReference>
<dbReference type="InterPro" id="IPR003594">
    <property type="entry name" value="HATPase_dom"/>
</dbReference>
<dbReference type="SMART" id="SM00304">
    <property type="entry name" value="HAMP"/>
    <property type="match status" value="1"/>
</dbReference>
<evidence type="ECO:0000256" key="7">
    <source>
        <dbReference type="ARBA" id="ARBA00023012"/>
    </source>
</evidence>
<dbReference type="PRINTS" id="PR00344">
    <property type="entry name" value="BCTRLSENSOR"/>
</dbReference>